<proteinExistence type="predicted"/>
<organism evidence="2 3">
    <name type="scientific">Paracoccidioides brasiliensis</name>
    <dbReference type="NCBI Taxonomy" id="121759"/>
    <lineage>
        <taxon>Eukaryota</taxon>
        <taxon>Fungi</taxon>
        <taxon>Dikarya</taxon>
        <taxon>Ascomycota</taxon>
        <taxon>Pezizomycotina</taxon>
        <taxon>Eurotiomycetes</taxon>
        <taxon>Eurotiomycetidae</taxon>
        <taxon>Onygenales</taxon>
        <taxon>Ajellomycetaceae</taxon>
        <taxon>Paracoccidioides</taxon>
    </lineage>
</organism>
<dbReference type="Proteomes" id="UP000242814">
    <property type="component" value="Unassembled WGS sequence"/>
</dbReference>
<evidence type="ECO:0000259" key="1">
    <source>
        <dbReference type="Pfam" id="PF11563"/>
    </source>
</evidence>
<dbReference type="GO" id="GO:0019825">
    <property type="term" value="F:oxygen binding"/>
    <property type="evidence" value="ECO:0007669"/>
    <property type="project" value="InterPro"/>
</dbReference>
<dbReference type="Pfam" id="PF11563">
    <property type="entry name" value="Protoglobin"/>
    <property type="match status" value="1"/>
</dbReference>
<feature type="non-terminal residue" evidence="2">
    <location>
        <position position="1"/>
    </location>
</feature>
<feature type="domain" description="Globin-sensor" evidence="1">
    <location>
        <begin position="22"/>
        <end position="212"/>
    </location>
</feature>
<evidence type="ECO:0000313" key="3">
    <source>
        <dbReference type="Proteomes" id="UP000242814"/>
    </source>
</evidence>
<dbReference type="InterPro" id="IPR012292">
    <property type="entry name" value="Globin/Proto"/>
</dbReference>
<dbReference type="EMBL" id="LZYO01000061">
    <property type="protein sequence ID" value="ODH38897.1"/>
    <property type="molecule type" value="Genomic_DNA"/>
</dbReference>
<dbReference type="InterPro" id="IPR044398">
    <property type="entry name" value="Globin-sensor_dom"/>
</dbReference>
<gene>
    <name evidence="2" type="ORF">ACO22_02131</name>
</gene>
<protein>
    <recommendedName>
        <fullName evidence="1">Globin-sensor domain-containing protein</fullName>
    </recommendedName>
</protein>
<dbReference type="VEuPathDB" id="FungiDB:PABG_02094"/>
<name>A0A1D2JJP1_PARBR</name>
<dbReference type="AlphaFoldDB" id="A0A1D2JJP1"/>
<dbReference type="GO" id="GO:0020037">
    <property type="term" value="F:heme binding"/>
    <property type="evidence" value="ECO:0007669"/>
    <property type="project" value="InterPro"/>
</dbReference>
<sequence length="216" mass="24497">NMSAINGRTITHIDEDSLTDLKSRIAYAKSFLQFTEEDGALIQSAKDIVAPAVPAILEAVYTKLLSYDITAKSFVPRQPEQAVTEPAEASISELSLDHPNIVHRKDFLKNYLVRLVSNKNWADDSPFWDYLDKVSVIHTGKAGFKHREKRPKLRVELMHMSLLLGFVEDLMLKTTLAADGLDLRTKTSVLAAFNKLMWIQNDLFLRHYVAEKPELD</sequence>
<dbReference type="VEuPathDB" id="FungiDB:PADG_00496"/>
<evidence type="ECO:0000313" key="2">
    <source>
        <dbReference type="EMBL" id="ODH38897.1"/>
    </source>
</evidence>
<dbReference type="Gene3D" id="1.10.490.10">
    <property type="entry name" value="Globins"/>
    <property type="match status" value="1"/>
</dbReference>
<accession>A0A1D2JJP1</accession>
<dbReference type="PANTHER" id="PTHR42071:SF1">
    <property type="entry name" value="GLOBIN-SENSOR DOMAIN-CONTAINING PROTEIN"/>
    <property type="match status" value="1"/>
</dbReference>
<reference evidence="2 3" key="1">
    <citation type="submission" date="2016-06" db="EMBL/GenBank/DDBJ databases">
        <authorList>
            <person name="Kjaerup R.B."/>
            <person name="Dalgaard T.S."/>
            <person name="Juul-Madsen H.R."/>
        </authorList>
    </citation>
    <scope>NUCLEOTIDE SEQUENCE [LARGE SCALE GENOMIC DNA]</scope>
    <source>
        <strain evidence="2 3">Pb300</strain>
    </source>
</reference>
<comment type="caution">
    <text evidence="2">The sequence shown here is derived from an EMBL/GenBank/DDBJ whole genome shotgun (WGS) entry which is preliminary data.</text>
</comment>
<dbReference type="PANTHER" id="PTHR42071">
    <property type="entry name" value="PROTOGLOBIN DOMAIN-CONTAINING PROTEIN"/>
    <property type="match status" value="1"/>
</dbReference>